<accession>A0ABR5DSB6</accession>
<reference evidence="1 2" key="1">
    <citation type="submission" date="2015-02" db="EMBL/GenBank/DDBJ databases">
        <title>Genome Sequencing of Rickettsiales.</title>
        <authorList>
            <person name="Daugherty S.C."/>
            <person name="Su Q."/>
            <person name="Abolude K."/>
            <person name="Beier-Sexton M."/>
            <person name="Carlyon J.A."/>
            <person name="Carter R."/>
            <person name="Day N.P."/>
            <person name="Dumler S.J."/>
            <person name="Dyachenko V."/>
            <person name="Godinez A."/>
            <person name="Kurtti T.J."/>
            <person name="Lichay M."/>
            <person name="Mullins K.E."/>
            <person name="Ott S."/>
            <person name="Pappas-Brown V."/>
            <person name="Paris D.H."/>
            <person name="Patel P."/>
            <person name="Richards A.L."/>
            <person name="Sadzewicz L."/>
            <person name="Sears K."/>
            <person name="Seidman D."/>
            <person name="Sengamalay N."/>
            <person name="Stenos J."/>
            <person name="Tallon L.J."/>
            <person name="Vincent G."/>
            <person name="Fraser C.M."/>
            <person name="Munderloh U."/>
            <person name="Dunning-Hotopp J.C."/>
        </authorList>
    </citation>
    <scope>NUCLEOTIDE SEQUENCE [LARGE SCALE GENOMIC DNA]</scope>
    <source>
        <strain evidence="1 2">Tate's Hell</strain>
    </source>
</reference>
<comment type="caution">
    <text evidence="1">The sequence shown here is derived from an EMBL/GenBank/DDBJ whole genome shotgun (WGS) entry which is preliminary data.</text>
</comment>
<protein>
    <submittedName>
        <fullName evidence="1">Uncharacterized protein</fullName>
    </submittedName>
</protein>
<name>A0ABR5DSB6_RICPA</name>
<keyword evidence="2" id="KW-1185">Reference proteome</keyword>
<proteinExistence type="predicted"/>
<organism evidence="1 2">
    <name type="scientific">Rickettsia parkeri str. Tate's Hell</name>
    <dbReference type="NCBI Taxonomy" id="1359189"/>
    <lineage>
        <taxon>Bacteria</taxon>
        <taxon>Pseudomonadati</taxon>
        <taxon>Pseudomonadota</taxon>
        <taxon>Alphaproteobacteria</taxon>
        <taxon>Rickettsiales</taxon>
        <taxon>Rickettsiaceae</taxon>
        <taxon>Rickettsieae</taxon>
        <taxon>Rickettsia</taxon>
        <taxon>spotted fever group</taxon>
    </lineage>
</organism>
<evidence type="ECO:0000313" key="1">
    <source>
        <dbReference type="EMBL" id="KJW01624.1"/>
    </source>
</evidence>
<dbReference type="Proteomes" id="UP000035491">
    <property type="component" value="Unassembled WGS sequence"/>
</dbReference>
<evidence type="ECO:0000313" key="2">
    <source>
        <dbReference type="Proteomes" id="UP000035491"/>
    </source>
</evidence>
<dbReference type="EMBL" id="LAOO01000001">
    <property type="protein sequence ID" value="KJW01624.1"/>
    <property type="molecule type" value="Genomic_DNA"/>
</dbReference>
<gene>
    <name evidence="1" type="ORF">RPATATE_0132</name>
</gene>
<sequence length="45" mass="5444">MKNWRHCELLQGVRQFREIKTRLPRSLLVARNDLSLFILQCLVFT</sequence>